<comment type="similarity">
    <text evidence="1 2">Belongs to the cytochrome P450 family.</text>
</comment>
<keyword evidence="2" id="KW-0408">Iron</keyword>
<dbReference type="RefSeq" id="WP_208470486.1">
    <property type="nucleotide sequence ID" value="NZ_JAGFNS010000020.1"/>
</dbReference>
<accession>A0ABS3URE9</accession>
<dbReference type="PROSITE" id="PS00086">
    <property type="entry name" value="CYTOCHROME_P450"/>
    <property type="match status" value="1"/>
</dbReference>
<evidence type="ECO:0000313" key="4">
    <source>
        <dbReference type="Proteomes" id="UP000679690"/>
    </source>
</evidence>
<keyword evidence="2" id="KW-0349">Heme</keyword>
<reference evidence="3 4" key="1">
    <citation type="submission" date="2021-03" db="EMBL/GenBank/DDBJ databases">
        <title>Actinoplanes flavus sp. nov., a novel actinomycete isolated from Coconut Palm rhizosphere soil.</title>
        <authorList>
            <person name="Luo X."/>
        </authorList>
    </citation>
    <scope>NUCLEOTIDE SEQUENCE [LARGE SCALE GENOMIC DNA]</scope>
    <source>
        <strain evidence="3 4">NEAU-H7</strain>
    </source>
</reference>
<dbReference type="PRINTS" id="PR00385">
    <property type="entry name" value="P450"/>
</dbReference>
<name>A0ABS3URE9_9ACTN</name>
<dbReference type="EMBL" id="JAGFNS010000020">
    <property type="protein sequence ID" value="MBO3741345.1"/>
    <property type="molecule type" value="Genomic_DNA"/>
</dbReference>
<keyword evidence="2" id="KW-0479">Metal-binding</keyword>
<dbReference type="SUPFAM" id="SSF48264">
    <property type="entry name" value="Cytochrome P450"/>
    <property type="match status" value="1"/>
</dbReference>
<proteinExistence type="inferred from homology"/>
<dbReference type="Gene3D" id="1.10.630.10">
    <property type="entry name" value="Cytochrome P450"/>
    <property type="match status" value="1"/>
</dbReference>
<dbReference type="InterPro" id="IPR001128">
    <property type="entry name" value="Cyt_P450"/>
</dbReference>
<dbReference type="PANTHER" id="PTHR46696">
    <property type="entry name" value="P450, PUTATIVE (EUROFUNG)-RELATED"/>
    <property type="match status" value="1"/>
</dbReference>
<dbReference type="PRINTS" id="PR00359">
    <property type="entry name" value="BP450"/>
</dbReference>
<dbReference type="Pfam" id="PF00067">
    <property type="entry name" value="p450"/>
    <property type="match status" value="1"/>
</dbReference>
<gene>
    <name evidence="3" type="ORF">J5X75_27935</name>
</gene>
<keyword evidence="4" id="KW-1185">Reference proteome</keyword>
<dbReference type="CDD" id="cd11031">
    <property type="entry name" value="Cyp158A-like"/>
    <property type="match status" value="1"/>
</dbReference>
<evidence type="ECO:0000313" key="3">
    <source>
        <dbReference type="EMBL" id="MBO3741345.1"/>
    </source>
</evidence>
<protein>
    <submittedName>
        <fullName evidence="3">Cytochrome P450</fullName>
    </submittedName>
</protein>
<keyword evidence="2" id="KW-0503">Monooxygenase</keyword>
<dbReference type="InterPro" id="IPR002397">
    <property type="entry name" value="Cyt_P450_B"/>
</dbReference>
<dbReference type="InterPro" id="IPR017972">
    <property type="entry name" value="Cyt_P450_CS"/>
</dbReference>
<dbReference type="InterPro" id="IPR036396">
    <property type="entry name" value="Cyt_P450_sf"/>
</dbReference>
<organism evidence="3 4">
    <name type="scientific">Actinoplanes flavus</name>
    <dbReference type="NCBI Taxonomy" id="2820290"/>
    <lineage>
        <taxon>Bacteria</taxon>
        <taxon>Bacillati</taxon>
        <taxon>Actinomycetota</taxon>
        <taxon>Actinomycetes</taxon>
        <taxon>Micromonosporales</taxon>
        <taxon>Micromonosporaceae</taxon>
        <taxon>Actinoplanes</taxon>
    </lineage>
</organism>
<evidence type="ECO:0000256" key="2">
    <source>
        <dbReference type="RuleBase" id="RU000461"/>
    </source>
</evidence>
<dbReference type="Proteomes" id="UP000679690">
    <property type="component" value="Unassembled WGS sequence"/>
</dbReference>
<sequence>MTTDHLDRSGYTTPLAVRALWRQAPVREFTTDAGERRWLVTGMEQVRAVLSDPRFSRAEAGRLGVTIGPAAVFRKPGINDLDAPEHTRLRRLVAGAFSARRIRSLRPRIQEITDDLIAPLVAAGPPGDLAAALCYPLPVTVVCEILGVPHEDRERFRGWADRVLSTSAYPPEEALSALTSMIGYMAELIDAKRRDPDASLLQDLITARDEQDRLSEDELVTLGCGLLLAGGESTATMLGKGLVALMDHPDQLTALRADPSLVPSAVDEVLRYATLGFRAYSGHIRATTEDVELGGMSIPAHSVVHACLPAANLDPAAFPDPDRFDIARDGGDHVAFGHGMHRCLGAQLAKLELEVAIGSVVAAFPGLRLAVPTEQVPYKEGFLIAGLQALPVTWRS</sequence>
<comment type="caution">
    <text evidence="3">The sequence shown here is derived from an EMBL/GenBank/DDBJ whole genome shotgun (WGS) entry which is preliminary data.</text>
</comment>
<evidence type="ECO:0000256" key="1">
    <source>
        <dbReference type="ARBA" id="ARBA00010617"/>
    </source>
</evidence>
<keyword evidence="2" id="KW-0560">Oxidoreductase</keyword>
<dbReference type="PANTHER" id="PTHR46696:SF1">
    <property type="entry name" value="CYTOCHROME P450 YJIB-RELATED"/>
    <property type="match status" value="1"/>
</dbReference>